<name>A0A427YWJ6_9TREE</name>
<feature type="compositionally biased region" description="Low complexity" evidence="1">
    <location>
        <begin position="21"/>
        <end position="37"/>
    </location>
</feature>
<reference evidence="2 3" key="1">
    <citation type="submission" date="2018-11" db="EMBL/GenBank/DDBJ databases">
        <title>Genome sequence of Saitozyma podzolica DSM 27192.</title>
        <authorList>
            <person name="Aliyu H."/>
            <person name="Gorte O."/>
            <person name="Ochsenreither K."/>
        </authorList>
    </citation>
    <scope>NUCLEOTIDE SEQUENCE [LARGE SCALE GENOMIC DNA]</scope>
    <source>
        <strain evidence="2 3">DSM 27192</strain>
    </source>
</reference>
<dbReference type="PANTHER" id="PTHR40128:SF1">
    <property type="entry name" value="PHYTANOYL-COA HYDROXYLASE"/>
    <property type="match status" value="1"/>
</dbReference>
<evidence type="ECO:0008006" key="4">
    <source>
        <dbReference type="Google" id="ProtNLM"/>
    </source>
</evidence>
<dbReference type="SUPFAM" id="SSF51197">
    <property type="entry name" value="Clavaminate synthase-like"/>
    <property type="match status" value="1"/>
</dbReference>
<evidence type="ECO:0000313" key="2">
    <source>
        <dbReference type="EMBL" id="RSH95513.1"/>
    </source>
</evidence>
<evidence type="ECO:0000256" key="1">
    <source>
        <dbReference type="SAM" id="MobiDB-lite"/>
    </source>
</evidence>
<dbReference type="Gene3D" id="2.60.120.620">
    <property type="entry name" value="q2cbj1_9rhob like domain"/>
    <property type="match status" value="1"/>
</dbReference>
<dbReference type="PANTHER" id="PTHR40128">
    <property type="entry name" value="EXPRESSED PROTEIN"/>
    <property type="match status" value="1"/>
</dbReference>
<feature type="region of interest" description="Disordered" evidence="1">
    <location>
        <begin position="1"/>
        <end position="41"/>
    </location>
</feature>
<keyword evidence="3" id="KW-1185">Reference proteome</keyword>
<sequence>MSITSSPVDTAGPGQEAYLNPSKSKSKYTSTSSPISIGTNEGHLPPELIGWLKPWPRDTPDDILRHELKTKGVVHIKNAMPREYVLGIRERFFQRVAPSGVLKSGTDPVDGIFCGGNPEDFVWPKVLPGDNGQVNSMTLDDMAKQGDYTYLAAQVHFEDWTNAFAGNERECRSSPSSPSFSIVAQDMAGGMTRDLTWIETGELSGYIARSYWAAKSATGVHYDQLFLRHGPPTAITAWIPIGDCPPQGGGLMYLDDSLGLGRDLEEGFTRLSEEKHLTDDERNSAYNSNMTAKGGLGNDAGDFACSRANGRKWLIGDYEAGDAVFHHMYAIHASGLNNDPHGRIRFSADLRYVDGDQAYDHRWTNPFYPGDGL</sequence>
<dbReference type="EMBL" id="RSCD01000001">
    <property type="protein sequence ID" value="RSH95513.1"/>
    <property type="molecule type" value="Genomic_DNA"/>
</dbReference>
<protein>
    <recommendedName>
        <fullName evidence="4">Phytanoyl-CoA dioxygenase</fullName>
    </recommendedName>
</protein>
<dbReference type="AlphaFoldDB" id="A0A427YWJ6"/>
<dbReference type="OrthoDB" id="2328924at2759"/>
<comment type="caution">
    <text evidence="2">The sequence shown here is derived from an EMBL/GenBank/DDBJ whole genome shotgun (WGS) entry which is preliminary data.</text>
</comment>
<organism evidence="2 3">
    <name type="scientific">Saitozyma podzolica</name>
    <dbReference type="NCBI Taxonomy" id="1890683"/>
    <lineage>
        <taxon>Eukaryota</taxon>
        <taxon>Fungi</taxon>
        <taxon>Dikarya</taxon>
        <taxon>Basidiomycota</taxon>
        <taxon>Agaricomycotina</taxon>
        <taxon>Tremellomycetes</taxon>
        <taxon>Tremellales</taxon>
        <taxon>Trimorphomycetaceae</taxon>
        <taxon>Saitozyma</taxon>
    </lineage>
</organism>
<dbReference type="InterPro" id="IPR008775">
    <property type="entry name" value="Phytyl_CoA_dOase-like"/>
</dbReference>
<gene>
    <name evidence="2" type="ORF">EHS25_000605</name>
</gene>
<accession>A0A427YWJ6</accession>
<evidence type="ECO:0000313" key="3">
    <source>
        <dbReference type="Proteomes" id="UP000279259"/>
    </source>
</evidence>
<proteinExistence type="predicted"/>
<dbReference type="Pfam" id="PF05721">
    <property type="entry name" value="PhyH"/>
    <property type="match status" value="1"/>
</dbReference>
<dbReference type="Proteomes" id="UP000279259">
    <property type="component" value="Unassembled WGS sequence"/>
</dbReference>